<evidence type="ECO:0000313" key="1">
    <source>
        <dbReference type="EnsemblPlants" id="MELO3C035589.2.1"/>
    </source>
</evidence>
<name>A0A9I9ELY2_CUCME</name>
<dbReference type="AlphaFoldDB" id="A0A9I9ELY2"/>
<accession>A0A9I9ELY2</accession>
<proteinExistence type="predicted"/>
<sequence length="75" mass="8454">MTLSLFEKALGLSLNHRKSSFTPINVPTERWLVVSLTPGIFPTSLSRSITWESLLGVNHDLEAFRYLSLGKYTKS</sequence>
<reference evidence="1" key="1">
    <citation type="submission" date="2023-03" db="UniProtKB">
        <authorList>
            <consortium name="EnsemblPlants"/>
        </authorList>
    </citation>
    <scope>IDENTIFICATION</scope>
</reference>
<dbReference type="Gramene" id="MELO3C035589.2.1">
    <property type="protein sequence ID" value="MELO3C035589.2.1"/>
    <property type="gene ID" value="MELO3C035589.2"/>
</dbReference>
<organism evidence="1">
    <name type="scientific">Cucumis melo</name>
    <name type="common">Muskmelon</name>
    <dbReference type="NCBI Taxonomy" id="3656"/>
    <lineage>
        <taxon>Eukaryota</taxon>
        <taxon>Viridiplantae</taxon>
        <taxon>Streptophyta</taxon>
        <taxon>Embryophyta</taxon>
        <taxon>Tracheophyta</taxon>
        <taxon>Spermatophyta</taxon>
        <taxon>Magnoliopsida</taxon>
        <taxon>eudicotyledons</taxon>
        <taxon>Gunneridae</taxon>
        <taxon>Pentapetalae</taxon>
        <taxon>rosids</taxon>
        <taxon>fabids</taxon>
        <taxon>Cucurbitales</taxon>
        <taxon>Cucurbitaceae</taxon>
        <taxon>Benincaseae</taxon>
        <taxon>Cucumis</taxon>
    </lineage>
</organism>
<protein>
    <submittedName>
        <fullName evidence="1">Uncharacterized protein</fullName>
    </submittedName>
</protein>
<dbReference type="EnsemblPlants" id="MELO3C035589.2.1">
    <property type="protein sequence ID" value="MELO3C035589.2.1"/>
    <property type="gene ID" value="MELO3C035589.2"/>
</dbReference>